<feature type="transmembrane region" description="Helical" evidence="2">
    <location>
        <begin position="295"/>
        <end position="317"/>
    </location>
</feature>
<evidence type="ECO:0000313" key="4">
    <source>
        <dbReference type="Proteomes" id="UP001383192"/>
    </source>
</evidence>
<comment type="caution">
    <text evidence="3">The sequence shown here is derived from an EMBL/GenBank/DDBJ whole genome shotgun (WGS) entry which is preliminary data.</text>
</comment>
<name>A0AAW0E437_9AGAR</name>
<protein>
    <submittedName>
        <fullName evidence="3">Uncharacterized protein</fullName>
    </submittedName>
</protein>
<dbReference type="EMBL" id="JAYKXP010000005">
    <property type="protein sequence ID" value="KAK7058592.1"/>
    <property type="molecule type" value="Genomic_DNA"/>
</dbReference>
<evidence type="ECO:0000256" key="2">
    <source>
        <dbReference type="SAM" id="Phobius"/>
    </source>
</evidence>
<sequence>MHISLACFSDEVQALDTIISCPHLRSQSSLPIELLLHIRLYLLVHITDHLIIRSYTALQRYESTLRQLLCAECLSYNQYVYGEDVWHWTEFTGACRCDEARRYLLASPADYTLSAFSNALSIPSLNPKRFVDRQEWLEHYLSCKSLRFTTNTLSAIHPHSQGVIWDLVATVLDEFRCRSIRKQARLSRRQSRAEESEVVLIVPAPDGPSQSESSESSYDDGWMTQVLLRRVERDLVLKHDYQPIEHSTHPSIPLAPSTPGHSSECLPCHSKFSRTSSRTARAIVLDLIVTIHTTFTTILCLPVSLATLLLTLICYYCKPQAFRTRISV</sequence>
<evidence type="ECO:0000313" key="3">
    <source>
        <dbReference type="EMBL" id="KAK7058592.1"/>
    </source>
</evidence>
<gene>
    <name evidence="3" type="ORF">VNI00_002228</name>
</gene>
<dbReference type="Proteomes" id="UP001383192">
    <property type="component" value="Unassembled WGS sequence"/>
</dbReference>
<organism evidence="3 4">
    <name type="scientific">Paramarasmius palmivorus</name>
    <dbReference type="NCBI Taxonomy" id="297713"/>
    <lineage>
        <taxon>Eukaryota</taxon>
        <taxon>Fungi</taxon>
        <taxon>Dikarya</taxon>
        <taxon>Basidiomycota</taxon>
        <taxon>Agaricomycotina</taxon>
        <taxon>Agaricomycetes</taxon>
        <taxon>Agaricomycetidae</taxon>
        <taxon>Agaricales</taxon>
        <taxon>Marasmiineae</taxon>
        <taxon>Marasmiaceae</taxon>
        <taxon>Paramarasmius</taxon>
    </lineage>
</organism>
<keyword evidence="2" id="KW-1133">Transmembrane helix</keyword>
<keyword evidence="2" id="KW-0472">Membrane</keyword>
<accession>A0AAW0E437</accession>
<reference evidence="3 4" key="1">
    <citation type="submission" date="2024-01" db="EMBL/GenBank/DDBJ databases">
        <title>A draft genome for a cacao thread blight-causing isolate of Paramarasmius palmivorus.</title>
        <authorList>
            <person name="Baruah I.K."/>
            <person name="Bukari Y."/>
            <person name="Amoako-Attah I."/>
            <person name="Meinhardt L.W."/>
            <person name="Bailey B.A."/>
            <person name="Cohen S.P."/>
        </authorList>
    </citation>
    <scope>NUCLEOTIDE SEQUENCE [LARGE SCALE GENOMIC DNA]</scope>
    <source>
        <strain evidence="3 4">GH-12</strain>
    </source>
</reference>
<evidence type="ECO:0000256" key="1">
    <source>
        <dbReference type="SAM" id="MobiDB-lite"/>
    </source>
</evidence>
<keyword evidence="2" id="KW-0812">Transmembrane</keyword>
<dbReference type="AlphaFoldDB" id="A0AAW0E437"/>
<feature type="region of interest" description="Disordered" evidence="1">
    <location>
        <begin position="197"/>
        <end position="218"/>
    </location>
</feature>
<proteinExistence type="predicted"/>
<keyword evidence="4" id="KW-1185">Reference proteome</keyword>